<evidence type="ECO:0000313" key="2">
    <source>
        <dbReference type="EMBL" id="MFC7440506.1"/>
    </source>
</evidence>
<organism evidence="2 3">
    <name type="scientific">Laceyella putida</name>
    <dbReference type="NCBI Taxonomy" id="110101"/>
    <lineage>
        <taxon>Bacteria</taxon>
        <taxon>Bacillati</taxon>
        <taxon>Bacillota</taxon>
        <taxon>Bacilli</taxon>
        <taxon>Bacillales</taxon>
        <taxon>Thermoactinomycetaceae</taxon>
        <taxon>Laceyella</taxon>
    </lineage>
</organism>
<reference evidence="3" key="1">
    <citation type="journal article" date="2019" name="Int. J. Syst. Evol. Microbiol.">
        <title>The Global Catalogue of Microorganisms (GCM) 10K type strain sequencing project: providing services to taxonomists for standard genome sequencing and annotation.</title>
        <authorList>
            <consortium name="The Broad Institute Genomics Platform"/>
            <consortium name="The Broad Institute Genome Sequencing Center for Infectious Disease"/>
            <person name="Wu L."/>
            <person name="Ma J."/>
        </authorList>
    </citation>
    <scope>NUCLEOTIDE SEQUENCE [LARGE SCALE GENOMIC DNA]</scope>
    <source>
        <strain evidence="3">CGMCC 1.12942</strain>
    </source>
</reference>
<evidence type="ECO:0000256" key="1">
    <source>
        <dbReference type="SAM" id="Phobius"/>
    </source>
</evidence>
<gene>
    <name evidence="2" type="ORF">ACFQNG_05000</name>
</gene>
<feature type="transmembrane region" description="Helical" evidence="1">
    <location>
        <begin position="79"/>
        <end position="103"/>
    </location>
</feature>
<accession>A0ABW2RHM0</accession>
<keyword evidence="1" id="KW-1133">Transmembrane helix</keyword>
<keyword evidence="3" id="KW-1185">Reference proteome</keyword>
<feature type="transmembrane region" description="Helical" evidence="1">
    <location>
        <begin position="50"/>
        <end position="72"/>
    </location>
</feature>
<feature type="transmembrane region" description="Helical" evidence="1">
    <location>
        <begin position="144"/>
        <end position="164"/>
    </location>
</feature>
<proteinExistence type="predicted"/>
<evidence type="ECO:0000313" key="3">
    <source>
        <dbReference type="Proteomes" id="UP001596500"/>
    </source>
</evidence>
<protein>
    <submittedName>
        <fullName evidence="2">Uncharacterized protein</fullName>
    </submittedName>
</protein>
<name>A0ABW2RHM0_9BACL</name>
<feature type="transmembrane region" description="Helical" evidence="1">
    <location>
        <begin position="12"/>
        <end position="30"/>
    </location>
</feature>
<dbReference type="Proteomes" id="UP001596500">
    <property type="component" value="Unassembled WGS sequence"/>
</dbReference>
<comment type="caution">
    <text evidence="2">The sequence shown here is derived from an EMBL/GenBank/DDBJ whole genome shotgun (WGS) entry which is preliminary data.</text>
</comment>
<keyword evidence="1" id="KW-0812">Transmembrane</keyword>
<keyword evidence="1" id="KW-0472">Membrane</keyword>
<sequence length="182" mass="21428">MTALEAKQNAKKWIYIGFLLQFGIILYWELTQYVDFFPFNDVVGLSMQENLAASYANDIPKLCIILILWLSLRWMTQPWYLFLYGSSLIYYIVFLGIQLTIWWPRYLFGASPEELKDYNENFARTIKILPKFGNHVPVDLQHNILQTWTLVIIILMFLTLKKLFHAYKLERQSQSGTVSTNG</sequence>
<dbReference type="RefSeq" id="WP_379863787.1">
    <property type="nucleotide sequence ID" value="NZ_JBHTBW010000013.1"/>
</dbReference>
<dbReference type="EMBL" id="JBHTBW010000013">
    <property type="protein sequence ID" value="MFC7440506.1"/>
    <property type="molecule type" value="Genomic_DNA"/>
</dbReference>